<feature type="chain" id="PRO_5005793378" evidence="2">
    <location>
        <begin position="17"/>
        <end position="217"/>
    </location>
</feature>
<dbReference type="AlphaFoldDB" id="A0A0M4EC82"/>
<sequence>MKFILLLLLGASLVLSQDIEPQIPEDLAATTTVETAESATQATEPSIPTTPEAPTTLLDTTTTAASTPGPEYLPPTPPTPGPVYLPPTLPTPPPPPATGYEPPADPLPTRPHPPAYQPPQYPHVKPPYYYPKPTHAQPPYYYPRPMQHPLPTQRPCIWHTKVCYLREQLDYHSNYGVFDISSWLPTYNCYSCCYYGYNSFAGCNKLHNGRCNLYNAK</sequence>
<dbReference type="STRING" id="30019.A0A0M4EC82"/>
<feature type="compositionally biased region" description="Low complexity" evidence="1">
    <location>
        <begin position="31"/>
        <end position="70"/>
    </location>
</feature>
<feature type="signal peptide" evidence="2">
    <location>
        <begin position="1"/>
        <end position="16"/>
    </location>
</feature>
<keyword evidence="4" id="KW-1185">Reference proteome</keyword>
<dbReference type="PRINTS" id="PR01217">
    <property type="entry name" value="PRICHEXTENSN"/>
</dbReference>
<evidence type="ECO:0000256" key="2">
    <source>
        <dbReference type="SAM" id="SignalP"/>
    </source>
</evidence>
<reference evidence="3 4" key="1">
    <citation type="submission" date="2015-08" db="EMBL/GenBank/DDBJ databases">
        <title>Ancestral chromatin configuration constrains chromatin evolution on differentiating sex chromosomes in Drosophila.</title>
        <authorList>
            <person name="Zhou Q."/>
            <person name="Bachtrog D."/>
        </authorList>
    </citation>
    <scope>NUCLEOTIDE SEQUENCE [LARGE SCALE GENOMIC DNA]</scope>
    <source>
        <tissue evidence="3">Whole larvae</tissue>
    </source>
</reference>
<gene>
    <name evidence="3" type="ORF">Dbus_chr2Rg869</name>
</gene>
<accession>A0A0M4EC82</accession>
<organism evidence="3 4">
    <name type="scientific">Drosophila busckii</name>
    <name type="common">Fruit fly</name>
    <dbReference type="NCBI Taxonomy" id="30019"/>
    <lineage>
        <taxon>Eukaryota</taxon>
        <taxon>Metazoa</taxon>
        <taxon>Ecdysozoa</taxon>
        <taxon>Arthropoda</taxon>
        <taxon>Hexapoda</taxon>
        <taxon>Insecta</taxon>
        <taxon>Pterygota</taxon>
        <taxon>Neoptera</taxon>
        <taxon>Endopterygota</taxon>
        <taxon>Diptera</taxon>
        <taxon>Brachycera</taxon>
        <taxon>Muscomorpha</taxon>
        <taxon>Ephydroidea</taxon>
        <taxon>Drosophilidae</taxon>
        <taxon>Drosophila</taxon>
    </lineage>
</organism>
<name>A0A0M4EC82_DROBS</name>
<keyword evidence="2" id="KW-0732">Signal</keyword>
<feature type="compositionally biased region" description="Pro residues" evidence="1">
    <location>
        <begin position="71"/>
        <end position="118"/>
    </location>
</feature>
<protein>
    <submittedName>
        <fullName evidence="3">Maker54</fullName>
    </submittedName>
</protein>
<dbReference type="Proteomes" id="UP000494163">
    <property type="component" value="Chromosome 2R"/>
</dbReference>
<feature type="region of interest" description="Disordered" evidence="1">
    <location>
        <begin position="31"/>
        <end position="118"/>
    </location>
</feature>
<evidence type="ECO:0000313" key="3">
    <source>
        <dbReference type="EMBL" id="ALC41290.1"/>
    </source>
</evidence>
<dbReference type="OMA" id="CYRCCYF"/>
<dbReference type="EMBL" id="CP012524">
    <property type="protein sequence ID" value="ALC41290.1"/>
    <property type="molecule type" value="Genomic_DNA"/>
</dbReference>
<evidence type="ECO:0000313" key="4">
    <source>
        <dbReference type="Proteomes" id="UP000494163"/>
    </source>
</evidence>
<dbReference type="OrthoDB" id="7872178at2759"/>
<evidence type="ECO:0000256" key="1">
    <source>
        <dbReference type="SAM" id="MobiDB-lite"/>
    </source>
</evidence>
<proteinExistence type="predicted"/>